<evidence type="ECO:0000313" key="3">
    <source>
        <dbReference type="Proteomes" id="UP000006230"/>
    </source>
</evidence>
<accession>Q0FI30</accession>
<feature type="region of interest" description="Disordered" evidence="1">
    <location>
        <begin position="1"/>
        <end position="66"/>
    </location>
</feature>
<name>Q0FI30_SALBH</name>
<feature type="compositionally biased region" description="Low complexity" evidence="1">
    <location>
        <begin position="96"/>
        <end position="117"/>
    </location>
</feature>
<dbReference type="RefSeq" id="WP_007797774.1">
    <property type="nucleotide sequence ID" value="NZ_DS022276.1"/>
</dbReference>
<dbReference type="STRING" id="314265.R2601_18458"/>
<dbReference type="AlphaFoldDB" id="Q0FI30"/>
<dbReference type="HOGENOM" id="CLU_155220_0_0_5"/>
<reference evidence="2 3" key="1">
    <citation type="journal article" date="2010" name="J. Bacteriol.">
        <title>Genome sequences of Pelagibaca bermudensis HTCC2601T and Maritimibacter alkaliphilus HTCC2654T, the type strains of two marine Roseobacter genera.</title>
        <authorList>
            <person name="Thrash J.C."/>
            <person name="Cho J.C."/>
            <person name="Ferriera S."/>
            <person name="Johnson J."/>
            <person name="Vergin K.L."/>
            <person name="Giovannoni S.J."/>
        </authorList>
    </citation>
    <scope>NUCLEOTIDE SEQUENCE [LARGE SCALE GENOMIC DNA]</scope>
    <source>
        <strain evidence="3">DSM 26914 / JCM 13377 / KCTC 12554 / HTCC2601</strain>
    </source>
</reference>
<dbReference type="EMBL" id="AATQ01000063">
    <property type="protein sequence ID" value="EAU43877.1"/>
    <property type="molecule type" value="Genomic_DNA"/>
</dbReference>
<gene>
    <name evidence="2" type="ORF">R2601_18458</name>
</gene>
<feature type="region of interest" description="Disordered" evidence="1">
    <location>
        <begin position="92"/>
        <end position="136"/>
    </location>
</feature>
<evidence type="ECO:0000313" key="2">
    <source>
        <dbReference type="EMBL" id="EAU43877.1"/>
    </source>
</evidence>
<keyword evidence="3" id="KW-1185">Reference proteome</keyword>
<dbReference type="Proteomes" id="UP000006230">
    <property type="component" value="Unassembled WGS sequence"/>
</dbReference>
<sequence length="136" mass="13713">MQMTGVSSAVAPLATGHPLGLPASPPSSAVETKVQPIAQQAQTGTDPDPGGEPPSSFWRGLTGLPDPAKHVAPPSIMQIRIAALLQEQAEQMVGLAPDAPEPESASASTPASDDGAAQAYTGPGRSRQEPVFPSAA</sequence>
<dbReference type="eggNOG" id="ENOG5033DIS">
    <property type="taxonomic scope" value="Bacteria"/>
</dbReference>
<organism evidence="2 3">
    <name type="scientific">Salipiger bermudensis (strain DSM 26914 / JCM 13377 / KCTC 12554 / HTCC2601)</name>
    <name type="common">Pelagibaca bermudensis</name>
    <dbReference type="NCBI Taxonomy" id="314265"/>
    <lineage>
        <taxon>Bacteria</taxon>
        <taxon>Pseudomonadati</taxon>
        <taxon>Pseudomonadota</taxon>
        <taxon>Alphaproteobacteria</taxon>
        <taxon>Rhodobacterales</taxon>
        <taxon>Roseobacteraceae</taxon>
        <taxon>Salipiger</taxon>
    </lineage>
</organism>
<comment type="caution">
    <text evidence="2">The sequence shown here is derived from an EMBL/GenBank/DDBJ whole genome shotgun (WGS) entry which is preliminary data.</text>
</comment>
<evidence type="ECO:0000256" key="1">
    <source>
        <dbReference type="SAM" id="MobiDB-lite"/>
    </source>
</evidence>
<proteinExistence type="predicted"/>
<dbReference type="OrthoDB" id="7874994at2"/>
<protein>
    <submittedName>
        <fullName evidence="2">Uncharacterized protein</fullName>
    </submittedName>
</protein>